<sequence length="128" mass="13827">MTRTPHTDEPAQVVLSAQSPADAEAVFSTLRSCFDSDRADGDTAHDQPHRPGHPVVWTETFETSEVRGDVRPDADLSAAVTADLQGSHLAVDRLRDVLTRAFSVRTEGTVSGDQEVELQIVLESTGQS</sequence>
<keyword evidence="3" id="KW-1185">Reference proteome</keyword>
<feature type="region of interest" description="Disordered" evidence="1">
    <location>
        <begin position="36"/>
        <end position="55"/>
    </location>
</feature>
<protein>
    <submittedName>
        <fullName evidence="2">Uncharacterized protein</fullName>
    </submittedName>
</protein>
<proteinExistence type="predicted"/>
<feature type="compositionally biased region" description="Basic and acidic residues" evidence="1">
    <location>
        <begin position="36"/>
        <end position="49"/>
    </location>
</feature>
<organism evidence="2 3">
    <name type="scientific">Streptomyces paromomycinus</name>
    <name type="common">Streptomyces rimosus subsp. paromomycinus</name>
    <dbReference type="NCBI Taxonomy" id="92743"/>
    <lineage>
        <taxon>Bacteria</taxon>
        <taxon>Bacillati</taxon>
        <taxon>Actinomycetota</taxon>
        <taxon>Actinomycetes</taxon>
        <taxon>Kitasatosporales</taxon>
        <taxon>Streptomycetaceae</taxon>
        <taxon>Streptomyces</taxon>
    </lineage>
</organism>
<evidence type="ECO:0000313" key="2">
    <source>
        <dbReference type="EMBL" id="GCD47729.1"/>
    </source>
</evidence>
<dbReference type="AlphaFoldDB" id="A0A401WEP8"/>
<reference evidence="2 3" key="1">
    <citation type="submission" date="2018-11" db="EMBL/GenBank/DDBJ databases">
        <title>Whole genome sequence of Streptomyces paromomycinus NBRC 15454(T).</title>
        <authorList>
            <person name="Komaki H."/>
            <person name="Tamura T."/>
        </authorList>
    </citation>
    <scope>NUCLEOTIDE SEQUENCE [LARGE SCALE GENOMIC DNA]</scope>
    <source>
        <strain evidence="2 3">NBRC 15454</strain>
    </source>
</reference>
<name>A0A401WEP8_STREY</name>
<gene>
    <name evidence="2" type="ORF">GKJPGBOP_07522</name>
</gene>
<accession>A0A401WEP8</accession>
<dbReference type="Proteomes" id="UP000286746">
    <property type="component" value="Unassembled WGS sequence"/>
</dbReference>
<evidence type="ECO:0000256" key="1">
    <source>
        <dbReference type="SAM" id="MobiDB-lite"/>
    </source>
</evidence>
<evidence type="ECO:0000313" key="3">
    <source>
        <dbReference type="Proteomes" id="UP000286746"/>
    </source>
</evidence>
<dbReference type="RefSeq" id="WP_125057774.1">
    <property type="nucleotide sequence ID" value="NZ_BHZD01000001.1"/>
</dbReference>
<comment type="caution">
    <text evidence="2">The sequence shown here is derived from an EMBL/GenBank/DDBJ whole genome shotgun (WGS) entry which is preliminary data.</text>
</comment>
<dbReference type="EMBL" id="BHZD01000001">
    <property type="protein sequence ID" value="GCD47729.1"/>
    <property type="molecule type" value="Genomic_DNA"/>
</dbReference>